<protein>
    <submittedName>
        <fullName evidence="2">Uncharacterized protein</fullName>
    </submittedName>
</protein>
<gene>
    <name evidence="2" type="ORF">AVEN_2665_1</name>
</gene>
<dbReference type="EMBL" id="BGPR01139401">
    <property type="protein sequence ID" value="GBN64345.1"/>
    <property type="molecule type" value="Genomic_DNA"/>
</dbReference>
<proteinExistence type="predicted"/>
<evidence type="ECO:0000313" key="2">
    <source>
        <dbReference type="EMBL" id="GBN64345.1"/>
    </source>
</evidence>
<feature type="compositionally biased region" description="Polar residues" evidence="1">
    <location>
        <begin position="23"/>
        <end position="35"/>
    </location>
</feature>
<keyword evidence="3" id="KW-1185">Reference proteome</keyword>
<accession>A0A4Y2QM50</accession>
<feature type="region of interest" description="Disordered" evidence="1">
    <location>
        <begin position="17"/>
        <end position="42"/>
    </location>
</feature>
<name>A0A4Y2QM50_ARAVE</name>
<reference evidence="2 3" key="1">
    <citation type="journal article" date="2019" name="Sci. Rep.">
        <title>Orb-weaving spider Araneus ventricosus genome elucidates the spidroin gene catalogue.</title>
        <authorList>
            <person name="Kono N."/>
            <person name="Nakamura H."/>
            <person name="Ohtoshi R."/>
            <person name="Moran D.A.P."/>
            <person name="Shinohara A."/>
            <person name="Yoshida Y."/>
            <person name="Fujiwara M."/>
            <person name="Mori M."/>
            <person name="Tomita M."/>
            <person name="Arakawa K."/>
        </authorList>
    </citation>
    <scope>NUCLEOTIDE SEQUENCE [LARGE SCALE GENOMIC DNA]</scope>
</reference>
<dbReference type="Proteomes" id="UP000499080">
    <property type="component" value="Unassembled WGS sequence"/>
</dbReference>
<dbReference type="AlphaFoldDB" id="A0A4Y2QM50"/>
<evidence type="ECO:0000256" key="1">
    <source>
        <dbReference type="SAM" id="MobiDB-lite"/>
    </source>
</evidence>
<sequence length="110" mass="12429">MCIRSLEPCREICQATRRHNGATGRNSTDYSPQVRTSDDSRFAKPHVVGTRLWLTLKPVAPLTKFLGRRTEVCHPLIHKPLMSAHLPTTNGKLRDTPPEQQRSFCSHDGL</sequence>
<comment type="caution">
    <text evidence="2">The sequence shown here is derived from an EMBL/GenBank/DDBJ whole genome shotgun (WGS) entry which is preliminary data.</text>
</comment>
<feature type="region of interest" description="Disordered" evidence="1">
    <location>
        <begin position="85"/>
        <end position="110"/>
    </location>
</feature>
<organism evidence="2 3">
    <name type="scientific">Araneus ventricosus</name>
    <name type="common">Orbweaver spider</name>
    <name type="synonym">Epeira ventricosa</name>
    <dbReference type="NCBI Taxonomy" id="182803"/>
    <lineage>
        <taxon>Eukaryota</taxon>
        <taxon>Metazoa</taxon>
        <taxon>Ecdysozoa</taxon>
        <taxon>Arthropoda</taxon>
        <taxon>Chelicerata</taxon>
        <taxon>Arachnida</taxon>
        <taxon>Araneae</taxon>
        <taxon>Araneomorphae</taxon>
        <taxon>Entelegynae</taxon>
        <taxon>Araneoidea</taxon>
        <taxon>Araneidae</taxon>
        <taxon>Araneus</taxon>
    </lineage>
</organism>
<evidence type="ECO:0000313" key="3">
    <source>
        <dbReference type="Proteomes" id="UP000499080"/>
    </source>
</evidence>